<evidence type="ECO:0000313" key="2">
    <source>
        <dbReference type="EMBL" id="MFB5681774.1"/>
    </source>
</evidence>
<accession>A0ABV5BA72</accession>
<keyword evidence="3" id="KW-1185">Reference proteome</keyword>
<sequence>MRVKTMTEEENSVCFITCVNDDVLYKVCQDHLRYLSVPSGVHTQVLAIRGASSLTSGYNQAIRLSRAKYKVYLHQDTYIMNRNFIHDLLELFKTHPQLGLVGLIGSGTVPDSGVWWESDQRFGRILENRNIYHYLTFDEAEAPFQSAAALDGLLMATQYDVPWREDIFDGWHYYDVSQCFEFKRRGYSVGIPPQAEPWVLHNCGVMERDLIFEYYRIKFLLEYGRNQEILNK</sequence>
<dbReference type="SUPFAM" id="SSF53448">
    <property type="entry name" value="Nucleotide-diphospho-sugar transferases"/>
    <property type="match status" value="1"/>
</dbReference>
<evidence type="ECO:0000313" key="3">
    <source>
        <dbReference type="Proteomes" id="UP001580407"/>
    </source>
</evidence>
<dbReference type="InterPro" id="IPR059123">
    <property type="entry name" value="StrF_dom"/>
</dbReference>
<reference evidence="2 3" key="1">
    <citation type="submission" date="2024-09" db="EMBL/GenBank/DDBJ databases">
        <authorList>
            <person name="Ruan L."/>
        </authorList>
    </citation>
    <scope>NUCLEOTIDE SEQUENCE [LARGE SCALE GENOMIC DNA]</scope>
    <source>
        <strain evidence="2 3">D33</strain>
    </source>
</reference>
<dbReference type="InterPro" id="IPR029044">
    <property type="entry name" value="Nucleotide-diphossugar_trans"/>
</dbReference>
<dbReference type="EMBL" id="JBHILM010000012">
    <property type="protein sequence ID" value="MFB5681774.1"/>
    <property type="molecule type" value="Genomic_DNA"/>
</dbReference>
<comment type="caution">
    <text evidence="2">The sequence shown here is derived from an EMBL/GenBank/DDBJ whole genome shotgun (WGS) entry which is preliminary data.</text>
</comment>
<dbReference type="Gene3D" id="3.90.550.10">
    <property type="entry name" value="Spore Coat Polysaccharide Biosynthesis Protein SpsA, Chain A"/>
    <property type="match status" value="1"/>
</dbReference>
<gene>
    <name evidence="2" type="ORF">ACE3NQ_12705</name>
</gene>
<proteinExistence type="predicted"/>
<feature type="domain" description="Streptomycin biosynthesis protein StrF" evidence="1">
    <location>
        <begin position="14"/>
        <end position="223"/>
    </location>
</feature>
<dbReference type="RefSeq" id="WP_375525550.1">
    <property type="nucleotide sequence ID" value="NZ_JBHILM010000012.1"/>
</dbReference>
<name>A0ABV5BA72_9BACL</name>
<evidence type="ECO:0000259" key="1">
    <source>
        <dbReference type="Pfam" id="PF13712"/>
    </source>
</evidence>
<dbReference type="Pfam" id="PF13712">
    <property type="entry name" value="Glyco_tranf_2_5"/>
    <property type="match status" value="1"/>
</dbReference>
<protein>
    <submittedName>
        <fullName evidence="2">Glycosyltransferase family protein</fullName>
    </submittedName>
</protein>
<organism evidence="2 3">
    <name type="scientific">Paenibacillus terreus</name>
    <dbReference type="NCBI Taxonomy" id="1387834"/>
    <lineage>
        <taxon>Bacteria</taxon>
        <taxon>Bacillati</taxon>
        <taxon>Bacillota</taxon>
        <taxon>Bacilli</taxon>
        <taxon>Bacillales</taxon>
        <taxon>Paenibacillaceae</taxon>
        <taxon>Paenibacillus</taxon>
    </lineage>
</organism>
<dbReference type="Proteomes" id="UP001580407">
    <property type="component" value="Unassembled WGS sequence"/>
</dbReference>